<feature type="transmembrane region" description="Helical" evidence="1">
    <location>
        <begin position="602"/>
        <end position="621"/>
    </location>
</feature>
<dbReference type="AlphaFoldDB" id="A0A5Q2TM09"/>
<feature type="transmembrane region" description="Helical" evidence="1">
    <location>
        <begin position="704"/>
        <end position="725"/>
    </location>
</feature>
<feature type="transmembrane region" description="Helical" evidence="1">
    <location>
        <begin position="627"/>
        <end position="644"/>
    </location>
</feature>
<feature type="transmembrane region" description="Helical" evidence="1">
    <location>
        <begin position="838"/>
        <end position="855"/>
    </location>
</feature>
<evidence type="ECO:0000256" key="1">
    <source>
        <dbReference type="SAM" id="Phobius"/>
    </source>
</evidence>
<feature type="transmembrane region" description="Helical" evidence="1">
    <location>
        <begin position="98"/>
        <end position="121"/>
    </location>
</feature>
<feature type="transmembrane region" description="Helical" evidence="1">
    <location>
        <begin position="862"/>
        <end position="881"/>
    </location>
</feature>
<dbReference type="KEGG" id="grc:GI584_13605"/>
<feature type="transmembrane region" description="Helical" evidence="1">
    <location>
        <begin position="572"/>
        <end position="590"/>
    </location>
</feature>
<reference evidence="2 3" key="1">
    <citation type="submission" date="2019-11" db="EMBL/GenBank/DDBJ databases">
        <title>Gracilibacillus salitolerans sp. nov., a moderate halophile isolated from a saline soil in northwest China.</title>
        <authorList>
            <person name="Gan L."/>
        </authorList>
    </citation>
    <scope>NUCLEOTIDE SEQUENCE [LARGE SCALE GENOMIC DNA]</scope>
    <source>
        <strain evidence="2 3">SCU50</strain>
    </source>
</reference>
<accession>A0A5Q2TM09</accession>
<keyword evidence="1" id="KW-0812">Transmembrane</keyword>
<feature type="transmembrane region" description="Helical" evidence="1">
    <location>
        <begin position="651"/>
        <end position="673"/>
    </location>
</feature>
<feature type="transmembrane region" description="Helical" evidence="1">
    <location>
        <begin position="406"/>
        <end position="423"/>
    </location>
</feature>
<feature type="transmembrane region" description="Helical" evidence="1">
    <location>
        <begin position="244"/>
        <end position="264"/>
    </location>
</feature>
<feature type="transmembrane region" description="Helical" evidence="1">
    <location>
        <begin position="1075"/>
        <end position="1092"/>
    </location>
</feature>
<feature type="transmembrane region" description="Helical" evidence="1">
    <location>
        <begin position="942"/>
        <end position="959"/>
    </location>
</feature>
<feature type="transmembrane region" description="Helical" evidence="1">
    <location>
        <begin position="276"/>
        <end position="295"/>
    </location>
</feature>
<keyword evidence="1" id="KW-0472">Membrane</keyword>
<feature type="transmembrane region" description="Helical" evidence="1">
    <location>
        <begin position="1051"/>
        <end position="1068"/>
    </location>
</feature>
<organism evidence="2 3">
    <name type="scientific">Gracilibacillus salitolerans</name>
    <dbReference type="NCBI Taxonomy" id="2663022"/>
    <lineage>
        <taxon>Bacteria</taxon>
        <taxon>Bacillati</taxon>
        <taxon>Bacillota</taxon>
        <taxon>Bacilli</taxon>
        <taxon>Bacillales</taxon>
        <taxon>Bacillaceae</taxon>
        <taxon>Gracilibacillus</taxon>
    </lineage>
</organism>
<feature type="transmembrane region" description="Helical" evidence="1">
    <location>
        <begin position="760"/>
        <end position="779"/>
    </location>
</feature>
<gene>
    <name evidence="2" type="ORF">GI584_13605</name>
</gene>
<feature type="transmembrane region" description="Helical" evidence="1">
    <location>
        <begin position="350"/>
        <end position="367"/>
    </location>
</feature>
<dbReference type="RefSeq" id="WP_153791540.1">
    <property type="nucleotide sequence ID" value="NZ_CP045915.1"/>
</dbReference>
<feature type="transmembrane region" description="Helical" evidence="1">
    <location>
        <begin position="816"/>
        <end position="832"/>
    </location>
</feature>
<feature type="transmembrane region" description="Helical" evidence="1">
    <location>
        <begin position="971"/>
        <end position="988"/>
    </location>
</feature>
<feature type="transmembrane region" description="Helical" evidence="1">
    <location>
        <begin position="488"/>
        <end position="507"/>
    </location>
</feature>
<feature type="transmembrane region" description="Helical" evidence="1">
    <location>
        <begin position="430"/>
        <end position="447"/>
    </location>
</feature>
<keyword evidence="3" id="KW-1185">Reference proteome</keyword>
<name>A0A5Q2TM09_9BACI</name>
<feature type="transmembrane region" description="Helical" evidence="1">
    <location>
        <begin position="994"/>
        <end position="1015"/>
    </location>
</feature>
<proteinExistence type="predicted"/>
<feature type="transmembrane region" description="Helical" evidence="1">
    <location>
        <begin position="218"/>
        <end position="238"/>
    </location>
</feature>
<feature type="transmembrane region" description="Helical" evidence="1">
    <location>
        <begin position="918"/>
        <end position="936"/>
    </location>
</feature>
<feature type="transmembrane region" description="Helical" evidence="1">
    <location>
        <begin position="376"/>
        <end position="394"/>
    </location>
</feature>
<sequence length="1148" mass="133077">MRDISKTEREKVVGQEMVTLLKEGYISEKEFRKIMTSYKQYMYHQEQIEEYKQYDERNTISTPKQQPEEQPDKQLVKKKQEFKQQKEKTAEQIRERNITWLLILGVSFLLISGLVVATSSWEQMGAVLKVVTLLGVSVFFLALSGISSSFLKIEKTAFAFLTLGSLLLPIAIIAIGYFELFGSYLSLSGEGRNLLGVICTLLPLPLYARNAMKSQSRLFVWIFFLFMSFFVGFAIAATKVSVDVFYFLIMVFNAVLLYGYHRYHNHKTFHIFIKELPAYAQLNLVISTLLMLFVFDQALFYSFNVLLTALIYIAMVFVYNTKSYQFVFSALFAYGAYQLTEHSWLQSIDLFVYGLIGVGYLVFAYLMKKDAYLSKVFHYTSGVISMFAFIYISYQGLIIRENQDSWILLLAYITIACTYVYLANITERQVFRWLAPIFLYTCGLQLWDLSVQPIMDNSVQLFMFIYASILFIGIGVRNQYKYLQVIQMSTYYSSIIVMLLSVMYGLLVEAYMQVSFMFLLFGCLALIVSVSQSQTKKQVADWAHGISWLFAILVLYPELTVHVSAYHENFNMPFHMAVSGLILLAISVVWKKVEKYALAQSAFYTGQFSYLMAVLQLMNVYSIEEMYVRPAILMVGIGVSVWLVRYARLDMLWSIVAVITFAFYTSLLSTFSIETFESIVWFMLFAPVLLLGIDRFAGEYVKALKVYFFWLAHIVQLSVLMLVILDQLLGQSINPIVLLIPFLIYLYCTFTKTIEWQINLFLYLALTMVILLVTTNIAYYDLLEYIPFAYCLIASSVLLVIVWFIVNFGWKRRMEWYIIPFANFSLLMVISLEEMTTIVEVLSVISFIILNLYLLHVRNWSIATVFPLTLSISMWELQHLVVEDIALFFISIGCFILLLFSGKYLYRQLFQRDAQQLLIDWYSVVAVMYVGYSFHFTDATDIVWIRIIPYLLLALWAFLQVNRISQELMRKTLVTLGALCFLPSYYLVLQEYLVYISDLFHAELRVLPVLVLSIVMARKTWRNYQSIMTHIQSVILVFITIYLVVDAIQSNTVWDALIVGILSLVALLTGMKFQIKSYFLVGLGTLLFNVIYQTKPYWGNMPWWAYLLMAGITLIAIASYNEWKKQGQSEGKLEKKIKKIVTRLKEWN</sequence>
<keyword evidence="1" id="KW-1133">Transmembrane helix</keyword>
<evidence type="ECO:0000313" key="2">
    <source>
        <dbReference type="EMBL" id="QGH35013.1"/>
    </source>
</evidence>
<dbReference type="InterPro" id="IPR058062">
    <property type="entry name" value="SCO7613_C"/>
</dbReference>
<feature type="transmembrane region" description="Helical" evidence="1">
    <location>
        <begin position="1104"/>
        <end position="1123"/>
    </location>
</feature>
<feature type="transmembrane region" description="Helical" evidence="1">
    <location>
        <begin position="158"/>
        <end position="178"/>
    </location>
</feature>
<feature type="transmembrane region" description="Helical" evidence="1">
    <location>
        <begin position="301"/>
        <end position="319"/>
    </location>
</feature>
<feature type="transmembrane region" description="Helical" evidence="1">
    <location>
        <begin position="679"/>
        <end position="697"/>
    </location>
</feature>
<feature type="transmembrane region" description="Helical" evidence="1">
    <location>
        <begin position="887"/>
        <end position="906"/>
    </location>
</feature>
<evidence type="ECO:0008006" key="4">
    <source>
        <dbReference type="Google" id="ProtNLM"/>
    </source>
</evidence>
<feature type="transmembrane region" description="Helical" evidence="1">
    <location>
        <begin position="513"/>
        <end position="530"/>
    </location>
</feature>
<feature type="transmembrane region" description="Helical" evidence="1">
    <location>
        <begin position="459"/>
        <end position="476"/>
    </location>
</feature>
<feature type="transmembrane region" description="Helical" evidence="1">
    <location>
        <begin position="542"/>
        <end position="566"/>
    </location>
</feature>
<dbReference type="NCBIfam" id="NF047321">
    <property type="entry name" value="SCO7613_CTERM"/>
    <property type="match status" value="1"/>
</dbReference>
<evidence type="ECO:0000313" key="3">
    <source>
        <dbReference type="Proteomes" id="UP000339690"/>
    </source>
</evidence>
<feature type="transmembrane region" description="Helical" evidence="1">
    <location>
        <begin position="127"/>
        <end position="146"/>
    </location>
</feature>
<feature type="transmembrane region" description="Helical" evidence="1">
    <location>
        <begin position="1027"/>
        <end position="1045"/>
    </location>
</feature>
<feature type="transmembrane region" description="Helical" evidence="1">
    <location>
        <begin position="731"/>
        <end position="748"/>
    </location>
</feature>
<dbReference type="EMBL" id="CP045915">
    <property type="protein sequence ID" value="QGH35013.1"/>
    <property type="molecule type" value="Genomic_DNA"/>
</dbReference>
<protein>
    <recommendedName>
        <fullName evidence="4">DUF2157 domain-containing protein</fullName>
    </recommendedName>
</protein>
<feature type="transmembrane region" description="Helical" evidence="1">
    <location>
        <begin position="785"/>
        <end position="809"/>
    </location>
</feature>
<dbReference type="Proteomes" id="UP000339690">
    <property type="component" value="Chromosome"/>
</dbReference>